<organism evidence="10 11">
    <name type="scientific">Marinospirillum alkalitolerans</name>
    <dbReference type="NCBI Taxonomy" id="3123374"/>
    <lineage>
        <taxon>Bacteria</taxon>
        <taxon>Pseudomonadati</taxon>
        <taxon>Pseudomonadota</taxon>
        <taxon>Gammaproteobacteria</taxon>
        <taxon>Oceanospirillales</taxon>
        <taxon>Oceanospirillaceae</taxon>
        <taxon>Marinospirillum</taxon>
    </lineage>
</organism>
<evidence type="ECO:0000313" key="11">
    <source>
        <dbReference type="Proteomes" id="UP001621714"/>
    </source>
</evidence>
<evidence type="ECO:0000256" key="4">
    <source>
        <dbReference type="ARBA" id="ARBA00022452"/>
    </source>
</evidence>
<feature type="chain" id="PRO_5046088688" evidence="9">
    <location>
        <begin position="22"/>
        <end position="433"/>
    </location>
</feature>
<evidence type="ECO:0000256" key="3">
    <source>
        <dbReference type="ARBA" id="ARBA00022448"/>
    </source>
</evidence>
<keyword evidence="6" id="KW-0472">Membrane</keyword>
<dbReference type="RefSeq" id="WP_405340689.1">
    <property type="nucleotide sequence ID" value="NZ_JBANFI010000007.1"/>
</dbReference>
<dbReference type="InterPro" id="IPR051906">
    <property type="entry name" value="TolC-like"/>
</dbReference>
<comment type="subcellular location">
    <subcellularLocation>
        <location evidence="1">Cell outer membrane</location>
    </subcellularLocation>
</comment>
<gene>
    <name evidence="10" type="ORF">V6U78_11110</name>
</gene>
<evidence type="ECO:0000313" key="10">
    <source>
        <dbReference type="EMBL" id="MFK7161584.1"/>
    </source>
</evidence>
<dbReference type="InterPro" id="IPR010130">
    <property type="entry name" value="T1SS_OMP_TolC"/>
</dbReference>
<evidence type="ECO:0000256" key="7">
    <source>
        <dbReference type="ARBA" id="ARBA00023237"/>
    </source>
</evidence>
<keyword evidence="3" id="KW-0813">Transport</keyword>
<keyword evidence="11" id="KW-1185">Reference proteome</keyword>
<evidence type="ECO:0000256" key="9">
    <source>
        <dbReference type="SAM" id="SignalP"/>
    </source>
</evidence>
<proteinExistence type="inferred from homology"/>
<keyword evidence="4" id="KW-1134">Transmembrane beta strand</keyword>
<dbReference type="EMBL" id="JBANFI010000007">
    <property type="protein sequence ID" value="MFK7161584.1"/>
    <property type="molecule type" value="Genomic_DNA"/>
</dbReference>
<accession>A0ABW8Q0J6</accession>
<dbReference type="PANTHER" id="PTHR30026:SF20">
    <property type="entry name" value="OUTER MEMBRANE PROTEIN TOLC"/>
    <property type="match status" value="1"/>
</dbReference>
<dbReference type="InterPro" id="IPR003423">
    <property type="entry name" value="OMP_efflux"/>
</dbReference>
<evidence type="ECO:0000256" key="1">
    <source>
        <dbReference type="ARBA" id="ARBA00004442"/>
    </source>
</evidence>
<dbReference type="Proteomes" id="UP001621714">
    <property type="component" value="Unassembled WGS sequence"/>
</dbReference>
<keyword evidence="9" id="KW-0732">Signal</keyword>
<comment type="similarity">
    <text evidence="2">Belongs to the outer membrane factor (OMF) (TC 1.B.17) family.</text>
</comment>
<evidence type="ECO:0000256" key="8">
    <source>
        <dbReference type="SAM" id="Coils"/>
    </source>
</evidence>
<evidence type="ECO:0000256" key="5">
    <source>
        <dbReference type="ARBA" id="ARBA00022692"/>
    </source>
</evidence>
<evidence type="ECO:0000256" key="6">
    <source>
        <dbReference type="ARBA" id="ARBA00023136"/>
    </source>
</evidence>
<dbReference type="Pfam" id="PF02321">
    <property type="entry name" value="OEP"/>
    <property type="match status" value="2"/>
</dbReference>
<name>A0ABW8Q0J6_9GAMM</name>
<dbReference type="SUPFAM" id="SSF56954">
    <property type="entry name" value="Outer membrane efflux proteins (OEP)"/>
    <property type="match status" value="1"/>
</dbReference>
<feature type="coiled-coil region" evidence="8">
    <location>
        <begin position="102"/>
        <end position="161"/>
    </location>
</feature>
<sequence length="433" mass="47381">MRRQALAAAIMAMTLSTSTLAADLWQVYQDAVQQDPELAIERTRLDQAQARVSEATSRLLPSINATADWSNTSDNVNDDTNNLALSLSAEQVLFSGPAWYARSAAQQAFALAEAQFRDAEQNLLLRTAEAYFNVLRAEDNLSALQAEEQAIQRQLDQVREQYEVGLIAITDVLEAQAAYDGVHAARIGAEGSLLISYEALEQLTGQSYPQLHVLVDHTPVTPPTPNTRESWIEMALNNNLALQSAAAGVRTAQEALRAERSGHLPSVALYASHRNNSEATPQGVDTTTVVGVRAQLELYGGGRTSAQIAASSSGLEEAGFSEELARRQVLQQTRSLFTQVNTDVLTVQAQAQAIRSAESALEATRIGYEVGTRNIVDVLNAERAVWAKQRDYDAARYNYLVNQLRLKRAAGSLNRQDLQDLNRWLIAETSGQN</sequence>
<feature type="signal peptide" evidence="9">
    <location>
        <begin position="1"/>
        <end position="21"/>
    </location>
</feature>
<dbReference type="NCBIfam" id="TIGR01844">
    <property type="entry name" value="type_I_sec_TolC"/>
    <property type="match status" value="1"/>
</dbReference>
<keyword evidence="8" id="KW-0175">Coiled coil</keyword>
<dbReference type="PANTHER" id="PTHR30026">
    <property type="entry name" value="OUTER MEMBRANE PROTEIN TOLC"/>
    <property type="match status" value="1"/>
</dbReference>
<dbReference type="Gene3D" id="1.20.1600.10">
    <property type="entry name" value="Outer membrane efflux proteins (OEP)"/>
    <property type="match status" value="1"/>
</dbReference>
<keyword evidence="7" id="KW-0998">Cell outer membrane</keyword>
<protein>
    <submittedName>
        <fullName evidence="10">TolC family outer membrane protein</fullName>
    </submittedName>
</protein>
<evidence type="ECO:0000256" key="2">
    <source>
        <dbReference type="ARBA" id="ARBA00007613"/>
    </source>
</evidence>
<reference evidence="10 11" key="1">
    <citation type="submission" date="2024-02" db="EMBL/GenBank/DDBJ databases">
        <title>Marinospirillum sp. MEB 164 isolated from Lonar lake sediment.</title>
        <authorList>
            <person name="Joshi A."/>
            <person name="Thite S."/>
        </authorList>
    </citation>
    <scope>NUCLEOTIDE SEQUENCE [LARGE SCALE GENOMIC DNA]</scope>
    <source>
        <strain evidence="10 11">MEB164</strain>
    </source>
</reference>
<keyword evidence="5" id="KW-0812">Transmembrane</keyword>
<comment type="caution">
    <text evidence="10">The sequence shown here is derived from an EMBL/GenBank/DDBJ whole genome shotgun (WGS) entry which is preliminary data.</text>
</comment>